<reference evidence="2 3" key="1">
    <citation type="journal article" date="2021" name="Int. J. Syst. Evol. Microbiol.">
        <title>Steroidobacter gossypii sp. nov., isolated from soil of cotton cropping field.</title>
        <authorList>
            <person name="Huang R."/>
            <person name="Yang S."/>
            <person name="Zhen C."/>
            <person name="Liu W."/>
        </authorList>
    </citation>
    <scope>NUCLEOTIDE SEQUENCE [LARGE SCALE GENOMIC DNA]</scope>
    <source>
        <strain evidence="2 3">S1-65</strain>
    </source>
</reference>
<dbReference type="InterPro" id="IPR037165">
    <property type="entry name" value="AldOxase/xan_DH_Mopterin-bd_sf"/>
</dbReference>
<evidence type="ECO:0000313" key="3">
    <source>
        <dbReference type="Proteomes" id="UP000661077"/>
    </source>
</evidence>
<evidence type="ECO:0000259" key="1">
    <source>
        <dbReference type="SMART" id="SM01008"/>
    </source>
</evidence>
<dbReference type="InterPro" id="IPR012368">
    <property type="entry name" value="OxRdtase_Mopterin-bd_su_IorB"/>
</dbReference>
<keyword evidence="3" id="KW-1185">Reference proteome</keyword>
<name>A0ABS1WQX9_9GAMM</name>
<dbReference type="Proteomes" id="UP000661077">
    <property type="component" value="Unassembled WGS sequence"/>
</dbReference>
<sequence length="752" mass="80562">MSAVETSILSADAYVQDLLRAAEAQSAIGKFSRRAFLKVTGLAGGGLVLAFYVGEQGMALANGKAQEFAPNAFLRVAPNGTITLYSKAPEIGQGIKTAFPMIIAEELDADWAHVKVEQAAINPAVYGRQSAGGSRSIPMSWDQLRRAGAVGRAMLVSAAAKQWNVSESECTTENSTVFHKASKRKATYASLATGAAALPVPDEKSVKLKTRAEYKLLGKRIGGVDNHAIVTGQPLFGIDQVVPGMQYAVFVKCPAVGGKVVAANLEEIRKLPGVTQAFVLEGTGKPTEVMPGVAILARSTWAAFSARQKLQVKWDESTASKDSWSAFVEQAKKLASQSGPDSLRNTGDVDKVFAESKPVEAFYSYPFIAHAPLEPQNTTASFKDGAVEIWSPTQTPEAGVKLVADVLGIAPEKVTLHQTRVGGGFGRRLMNDYMCEAAAIAKQAGVPVKLQWTREDDMHHDFFRVGGFHSFKGGLDKSGKLVAWQDHFITFTQDGQRPTSGGDLSPDEFPAQLLPNARLTQTKLPLKIPTGPWRAPRSCSIAFATQSFLHECAVAAKRDHLEFLLEVMGEPRWLQPGNEFALNTGRAAAVIKLAAEKAGWGRSLPKGRGLGLAFHFSHAGHFAEVAEVSVDANRKLTVHRVVVAGDIGPIINMSGAENQTEGAVIDGFSAAMGQQIDFENGRIVQNNFDAYPILRIASAPKVESYFFESDFTPTGVGEPALPPVAPAIANAIFAATGHRVRSMPFTSEGYTV</sequence>
<dbReference type="InterPro" id="IPR006311">
    <property type="entry name" value="TAT_signal"/>
</dbReference>
<dbReference type="PROSITE" id="PS51318">
    <property type="entry name" value="TAT"/>
    <property type="match status" value="1"/>
</dbReference>
<feature type="domain" description="Aldehyde oxidase/xanthine dehydrogenase a/b hammerhead" evidence="1">
    <location>
        <begin position="231"/>
        <end position="318"/>
    </location>
</feature>
<dbReference type="Gene3D" id="3.30.365.10">
    <property type="entry name" value="Aldehyde oxidase/xanthine dehydrogenase, molybdopterin binding domain"/>
    <property type="match status" value="3"/>
</dbReference>
<evidence type="ECO:0000313" key="2">
    <source>
        <dbReference type="EMBL" id="MBM0103371.1"/>
    </source>
</evidence>
<gene>
    <name evidence="2" type="ORF">JM946_01380</name>
</gene>
<comment type="caution">
    <text evidence="2">The sequence shown here is derived from an EMBL/GenBank/DDBJ whole genome shotgun (WGS) entry which is preliminary data.</text>
</comment>
<dbReference type="Pfam" id="PF20256">
    <property type="entry name" value="MoCoBD_2"/>
    <property type="match status" value="2"/>
</dbReference>
<dbReference type="PANTHER" id="PTHR47495:SF3">
    <property type="entry name" value="BLR6219 PROTEIN"/>
    <property type="match status" value="1"/>
</dbReference>
<protein>
    <submittedName>
        <fullName evidence="2">Xanthine dehydrogenase family protein molybdopterin-binding subunit</fullName>
    </submittedName>
</protein>
<dbReference type="InterPro" id="IPR000674">
    <property type="entry name" value="Ald_Oxase/Xan_DH_a/b"/>
</dbReference>
<dbReference type="Pfam" id="PF02738">
    <property type="entry name" value="MoCoBD_1"/>
    <property type="match status" value="1"/>
</dbReference>
<dbReference type="RefSeq" id="WP_203165348.1">
    <property type="nucleotide sequence ID" value="NZ_JAEVLS010000001.1"/>
</dbReference>
<dbReference type="EMBL" id="JAEVLS010000001">
    <property type="protein sequence ID" value="MBM0103371.1"/>
    <property type="molecule type" value="Genomic_DNA"/>
</dbReference>
<organism evidence="2 3">
    <name type="scientific">Steroidobacter gossypii</name>
    <dbReference type="NCBI Taxonomy" id="2805490"/>
    <lineage>
        <taxon>Bacteria</taxon>
        <taxon>Pseudomonadati</taxon>
        <taxon>Pseudomonadota</taxon>
        <taxon>Gammaproteobacteria</taxon>
        <taxon>Steroidobacterales</taxon>
        <taxon>Steroidobacteraceae</taxon>
        <taxon>Steroidobacter</taxon>
    </lineage>
</organism>
<dbReference type="SUPFAM" id="SSF56003">
    <property type="entry name" value="Molybdenum cofactor-binding domain"/>
    <property type="match status" value="2"/>
</dbReference>
<dbReference type="InterPro" id="IPR008274">
    <property type="entry name" value="AldOxase/xan_DH_MoCoBD1"/>
</dbReference>
<dbReference type="Gene3D" id="3.90.1170.50">
    <property type="entry name" value="Aldehyde oxidase/xanthine dehydrogenase, a/b hammerhead"/>
    <property type="match status" value="1"/>
</dbReference>
<dbReference type="PANTHER" id="PTHR47495">
    <property type="entry name" value="ALDEHYDE DEHYDROGENASE"/>
    <property type="match status" value="1"/>
</dbReference>
<dbReference type="PIRSF" id="PIRSF036389">
    <property type="entry name" value="IOR_B"/>
    <property type="match status" value="1"/>
</dbReference>
<dbReference type="InterPro" id="IPR052516">
    <property type="entry name" value="N-heterocyclic_Hydroxylase"/>
</dbReference>
<dbReference type="InterPro" id="IPR046867">
    <property type="entry name" value="AldOxase/xan_DH_MoCoBD2"/>
</dbReference>
<proteinExistence type="predicted"/>
<accession>A0ABS1WQX9</accession>
<dbReference type="SMART" id="SM01008">
    <property type="entry name" value="Ald_Xan_dh_C"/>
    <property type="match status" value="1"/>
</dbReference>